<reference evidence="2 3" key="1">
    <citation type="journal article" date="2021" name="BMC Genomics">
        <title>Datura genome reveals duplications of psychoactive alkaloid biosynthetic genes and high mutation rate following tissue culture.</title>
        <authorList>
            <person name="Rajewski A."/>
            <person name="Carter-House D."/>
            <person name="Stajich J."/>
            <person name="Litt A."/>
        </authorList>
    </citation>
    <scope>NUCLEOTIDE SEQUENCE [LARGE SCALE GENOMIC DNA]</scope>
    <source>
        <strain evidence="2">AR-01</strain>
    </source>
</reference>
<comment type="caution">
    <text evidence="2">The sequence shown here is derived from an EMBL/GenBank/DDBJ whole genome shotgun (WGS) entry which is preliminary data.</text>
</comment>
<evidence type="ECO:0000313" key="2">
    <source>
        <dbReference type="EMBL" id="MCD9644376.1"/>
    </source>
</evidence>
<proteinExistence type="predicted"/>
<dbReference type="Proteomes" id="UP000823775">
    <property type="component" value="Unassembled WGS sequence"/>
</dbReference>
<gene>
    <name evidence="2" type="ORF">HAX54_032574</name>
</gene>
<feature type="region of interest" description="Disordered" evidence="1">
    <location>
        <begin position="34"/>
        <end position="61"/>
    </location>
</feature>
<protein>
    <submittedName>
        <fullName evidence="2">Uncharacterized protein</fullName>
    </submittedName>
</protein>
<dbReference type="EMBL" id="JACEIK010004132">
    <property type="protein sequence ID" value="MCD9644376.1"/>
    <property type="molecule type" value="Genomic_DNA"/>
</dbReference>
<keyword evidence="3" id="KW-1185">Reference proteome</keyword>
<evidence type="ECO:0000313" key="3">
    <source>
        <dbReference type="Proteomes" id="UP000823775"/>
    </source>
</evidence>
<sequence>MKGRRERRGFSNCSPVAAAGSGALVRSQLLEVMESAEEGSGGPRGGRTAMERRRGGRTTTVTRSRFGEISVDGVLRCFSVSLVGYQWRFCLAVISPGTGGRWFPVVMVVSARHSEREEEGGTTTVVLNWRGT</sequence>
<evidence type="ECO:0000256" key="1">
    <source>
        <dbReference type="SAM" id="MobiDB-lite"/>
    </source>
</evidence>
<organism evidence="2 3">
    <name type="scientific">Datura stramonium</name>
    <name type="common">Jimsonweed</name>
    <name type="synonym">Common thornapple</name>
    <dbReference type="NCBI Taxonomy" id="4076"/>
    <lineage>
        <taxon>Eukaryota</taxon>
        <taxon>Viridiplantae</taxon>
        <taxon>Streptophyta</taxon>
        <taxon>Embryophyta</taxon>
        <taxon>Tracheophyta</taxon>
        <taxon>Spermatophyta</taxon>
        <taxon>Magnoliopsida</taxon>
        <taxon>eudicotyledons</taxon>
        <taxon>Gunneridae</taxon>
        <taxon>Pentapetalae</taxon>
        <taxon>asterids</taxon>
        <taxon>lamiids</taxon>
        <taxon>Solanales</taxon>
        <taxon>Solanaceae</taxon>
        <taxon>Solanoideae</taxon>
        <taxon>Datureae</taxon>
        <taxon>Datura</taxon>
    </lineage>
</organism>
<accession>A0ABS8VC85</accession>
<feature type="non-terminal residue" evidence="2">
    <location>
        <position position="132"/>
    </location>
</feature>
<name>A0ABS8VC85_DATST</name>